<protein>
    <recommendedName>
        <fullName evidence="4">60S ribosomal protein L27</fullName>
    </recommendedName>
</protein>
<dbReference type="InterPro" id="IPR008991">
    <property type="entry name" value="Translation_prot_SH3-like_sf"/>
</dbReference>
<dbReference type="GO" id="GO:0006412">
    <property type="term" value="P:translation"/>
    <property type="evidence" value="ECO:0007669"/>
    <property type="project" value="InterPro"/>
</dbReference>
<dbReference type="InterPro" id="IPR001141">
    <property type="entry name" value="Ribosomal_eL27"/>
</dbReference>
<dbReference type="Pfam" id="PF01777">
    <property type="entry name" value="Ribosomal_L27e"/>
    <property type="match status" value="1"/>
</dbReference>
<evidence type="ECO:0000256" key="1">
    <source>
        <dbReference type="ARBA" id="ARBA00009124"/>
    </source>
</evidence>
<dbReference type="GO" id="GO:0005840">
    <property type="term" value="C:ribosome"/>
    <property type="evidence" value="ECO:0007669"/>
    <property type="project" value="UniProtKB-KW"/>
</dbReference>
<dbReference type="PANTHER" id="PTHR10497">
    <property type="entry name" value="60S RIBOSOMAL PROTEIN L27"/>
    <property type="match status" value="1"/>
</dbReference>
<evidence type="ECO:0000313" key="6">
    <source>
        <dbReference type="Proteomes" id="UP000799049"/>
    </source>
</evidence>
<keyword evidence="6" id="KW-1185">Reference proteome</keyword>
<accession>A0A8K0AIF1</accession>
<dbReference type="CDD" id="cd06090">
    <property type="entry name" value="KOW_RPL27"/>
    <property type="match status" value="1"/>
</dbReference>
<proteinExistence type="inferred from homology"/>
<evidence type="ECO:0000256" key="2">
    <source>
        <dbReference type="ARBA" id="ARBA00022980"/>
    </source>
</evidence>
<dbReference type="FunFam" id="2.30.30.770:FF:000001">
    <property type="entry name" value="60S ribosomal protein L27"/>
    <property type="match status" value="1"/>
</dbReference>
<dbReference type="InterPro" id="IPR041991">
    <property type="entry name" value="Ribosomal_eL27_KOW"/>
</dbReference>
<dbReference type="Gene3D" id="2.30.30.770">
    <property type="match status" value="1"/>
</dbReference>
<evidence type="ECO:0000256" key="4">
    <source>
        <dbReference type="RuleBase" id="RU000575"/>
    </source>
</evidence>
<dbReference type="AlphaFoldDB" id="A0A8K0AIF1"/>
<gene>
    <name evidence="5" type="ORF">ANDGO_07922</name>
</gene>
<organism evidence="5 6">
    <name type="scientific">Andalucia godoyi</name>
    <name type="common">Flagellate</name>
    <dbReference type="NCBI Taxonomy" id="505711"/>
    <lineage>
        <taxon>Eukaryota</taxon>
        <taxon>Discoba</taxon>
        <taxon>Jakobida</taxon>
        <taxon>Andalucina</taxon>
        <taxon>Andaluciidae</taxon>
        <taxon>Andalucia</taxon>
    </lineage>
</organism>
<dbReference type="GO" id="GO:1990904">
    <property type="term" value="C:ribonucleoprotein complex"/>
    <property type="evidence" value="ECO:0007669"/>
    <property type="project" value="UniProtKB-KW"/>
</dbReference>
<evidence type="ECO:0000313" key="5">
    <source>
        <dbReference type="EMBL" id="KAF0852237.1"/>
    </source>
</evidence>
<dbReference type="EMBL" id="VRVR01000050">
    <property type="protein sequence ID" value="KAF0852237.1"/>
    <property type="molecule type" value="Genomic_DNA"/>
</dbReference>
<comment type="caution">
    <text evidence="5">The sequence shown here is derived from an EMBL/GenBank/DDBJ whole genome shotgun (WGS) entry which is preliminary data.</text>
</comment>
<evidence type="ECO:0000256" key="3">
    <source>
        <dbReference type="ARBA" id="ARBA00023274"/>
    </source>
</evidence>
<dbReference type="PROSITE" id="PS01107">
    <property type="entry name" value="RIBOSOMAL_L27E"/>
    <property type="match status" value="1"/>
</dbReference>
<dbReference type="InterPro" id="IPR018262">
    <property type="entry name" value="Ribosomal_eL27_CS"/>
</dbReference>
<dbReference type="Proteomes" id="UP000799049">
    <property type="component" value="Unassembled WGS sequence"/>
</dbReference>
<keyword evidence="3 4" id="KW-0687">Ribonucleoprotein</keyword>
<dbReference type="SUPFAM" id="SSF50104">
    <property type="entry name" value="Translation proteins SH3-like domain"/>
    <property type="match status" value="1"/>
</dbReference>
<sequence>MVRFIKPGRAVVLLQGRHAGQKAVVIRNVDKGSKDRPYGFAVVAGVERAPRAVTKSMNKRTVSRRSTLKPFLKAVNYNHMLPTRYTLEAELNDFVKVETVANKEAKKGALKKIGKVFKGRYLEGKNSWFFSKLRF</sequence>
<dbReference type="InterPro" id="IPR038655">
    <property type="entry name" value="Ribosomal_eL27_sf"/>
</dbReference>
<comment type="similarity">
    <text evidence="1 4">Belongs to the eukaryotic ribosomal protein eL27 family.</text>
</comment>
<dbReference type="GO" id="GO:0003735">
    <property type="term" value="F:structural constituent of ribosome"/>
    <property type="evidence" value="ECO:0007669"/>
    <property type="project" value="InterPro"/>
</dbReference>
<name>A0A8K0AIF1_ANDGO</name>
<reference evidence="5" key="1">
    <citation type="submission" date="2019-09" db="EMBL/GenBank/DDBJ databases">
        <title>The Mitochondrial Proteome of the Jakobid, Andalucia godoyi, a Protist With the Most Gene-Rich and Bacteria-Like Mitochondrial Genome.</title>
        <authorList>
            <person name="Gray M.W."/>
            <person name="Burger G."/>
            <person name="Derelle R."/>
            <person name="Klimes V."/>
            <person name="Leger M."/>
            <person name="Sarrasin M."/>
            <person name="Vlcek C."/>
            <person name="Roger A.J."/>
            <person name="Elias M."/>
            <person name="Lang B.F."/>
        </authorList>
    </citation>
    <scope>NUCLEOTIDE SEQUENCE</scope>
    <source>
        <strain evidence="5">And28</strain>
    </source>
</reference>
<keyword evidence="2 4" id="KW-0689">Ribosomal protein</keyword>
<dbReference type="OrthoDB" id="2365484at2759"/>